<dbReference type="STRING" id="128403.WA1_25345"/>
<dbReference type="PANTHER" id="PTHR43308">
    <property type="entry name" value="OUTER MEMBRANE PROTEIN ALPHA-RELATED"/>
    <property type="match status" value="1"/>
</dbReference>
<dbReference type="InterPro" id="IPR011050">
    <property type="entry name" value="Pectin_lyase_fold/virulence"/>
</dbReference>
<sequence length="503" mass="53947">MVHSTLVATLYVDPVMGNDANSGTRSNPYRSLTRALKETTSAKMIQLASGTYSTASGEAFPLVIPDGVMVLGNEATKGKGILISGSGEYHSQGFGTQNITLLLLGDAQLIGVTVTNPMAKGTGVWIESTSPTLANNTFTKCGREGVFVSETAKPAILDNVFVQNTISGLVMARHSKGEVLRNVLQKNALGIAISDLAAPFVAYNKVSENRTGIAFSRSASPVLRHNLIEKNIQDGLLVNGEASPDLGSTQDPAGNIFRDNGQFDVRNVTSKKLISVGNQLFPTKVQGLVEFATHTENTVKAVLFKTKFTDMAGHWATAFVEALFSKKLISPFPDGTFQPDAPITRAQYAALVAGAFHPVTKRQVPEFTDISKDYWAYDAIRVAAQSGFVSGFSNLTFRPEQYVLRLQAIVSLVSGLSLSATFSEDLVNYSDRNTIPKAALTAVATATQNKIIVNFPDPNLIQVNREATRAEVAAMVYQALVAIGTVPAIHSPYIVSLPIMEVE</sequence>
<dbReference type="InterPro" id="IPR006626">
    <property type="entry name" value="PbH1"/>
</dbReference>
<feature type="domain" description="SLH" evidence="1">
    <location>
        <begin position="303"/>
        <end position="366"/>
    </location>
</feature>
<proteinExistence type="predicted"/>
<evidence type="ECO:0000313" key="2">
    <source>
        <dbReference type="EMBL" id="KYC40942.1"/>
    </source>
</evidence>
<keyword evidence="3" id="KW-1185">Reference proteome</keyword>
<dbReference type="SMART" id="SM00710">
    <property type="entry name" value="PbH1"/>
    <property type="match status" value="6"/>
</dbReference>
<dbReference type="Gene3D" id="2.160.20.10">
    <property type="entry name" value="Single-stranded right-handed beta-helix, Pectin lyase-like"/>
    <property type="match status" value="1"/>
</dbReference>
<dbReference type="InterPro" id="IPR011459">
    <property type="entry name" value="DUF1565"/>
</dbReference>
<comment type="caution">
    <text evidence="2">The sequence shown here is derived from an EMBL/GenBank/DDBJ whole genome shotgun (WGS) entry which is preliminary data.</text>
</comment>
<protein>
    <recommendedName>
        <fullName evidence="1">SLH domain-containing protein</fullName>
    </recommendedName>
</protein>
<dbReference type="SUPFAM" id="SSF51126">
    <property type="entry name" value="Pectin lyase-like"/>
    <property type="match status" value="1"/>
</dbReference>
<dbReference type="PROSITE" id="PS51272">
    <property type="entry name" value="SLH"/>
    <property type="match status" value="3"/>
</dbReference>
<dbReference type="PANTHER" id="PTHR43308:SF5">
    <property type="entry name" value="S-LAYER PROTEIN _ PEPTIDOGLYCAN ENDO-BETA-N-ACETYLGLUCOSAMINIDASE"/>
    <property type="match status" value="1"/>
</dbReference>
<dbReference type="InterPro" id="IPR001119">
    <property type="entry name" value="SLH_dom"/>
</dbReference>
<dbReference type="InterPro" id="IPR012334">
    <property type="entry name" value="Pectin_lyas_fold"/>
</dbReference>
<dbReference type="AlphaFoldDB" id="A0A139X8H8"/>
<dbReference type="OrthoDB" id="9759810at2"/>
<evidence type="ECO:0000259" key="1">
    <source>
        <dbReference type="PROSITE" id="PS51272"/>
    </source>
</evidence>
<feature type="domain" description="SLH" evidence="1">
    <location>
        <begin position="367"/>
        <end position="425"/>
    </location>
</feature>
<accession>A0A139X8H8</accession>
<organism evidence="2 3">
    <name type="scientific">Scytonema hofmannii PCC 7110</name>
    <dbReference type="NCBI Taxonomy" id="128403"/>
    <lineage>
        <taxon>Bacteria</taxon>
        <taxon>Bacillati</taxon>
        <taxon>Cyanobacteriota</taxon>
        <taxon>Cyanophyceae</taxon>
        <taxon>Nostocales</taxon>
        <taxon>Scytonemataceae</taxon>
        <taxon>Scytonema</taxon>
    </lineage>
</organism>
<name>A0A139X8H8_9CYAN</name>
<dbReference type="RefSeq" id="WP_017739731.1">
    <property type="nucleotide sequence ID" value="NZ_KQ976354.1"/>
</dbReference>
<evidence type="ECO:0000313" key="3">
    <source>
        <dbReference type="Proteomes" id="UP000076925"/>
    </source>
</evidence>
<dbReference type="InterPro" id="IPR051465">
    <property type="entry name" value="Cell_Envelope_Struct_Comp"/>
</dbReference>
<dbReference type="Proteomes" id="UP000076925">
    <property type="component" value="Unassembled WGS sequence"/>
</dbReference>
<dbReference type="Pfam" id="PF07602">
    <property type="entry name" value="DUF1565"/>
    <property type="match status" value="1"/>
</dbReference>
<reference evidence="2 3" key="1">
    <citation type="journal article" date="2013" name="Genome Biol. Evol.">
        <title>Genomes of Stigonematalean cyanobacteria (subsection V) and the evolution of oxygenic photosynthesis from prokaryotes to plastids.</title>
        <authorList>
            <person name="Dagan T."/>
            <person name="Roettger M."/>
            <person name="Stucken K."/>
            <person name="Landan G."/>
            <person name="Koch R."/>
            <person name="Major P."/>
            <person name="Gould S.B."/>
            <person name="Goremykin V.V."/>
            <person name="Rippka R."/>
            <person name="Tandeau de Marsac N."/>
            <person name="Gugger M."/>
            <person name="Lockhart P.J."/>
            <person name="Allen J.F."/>
            <person name="Brune I."/>
            <person name="Maus I."/>
            <person name="Puhler A."/>
            <person name="Martin W.F."/>
        </authorList>
    </citation>
    <scope>NUCLEOTIDE SEQUENCE [LARGE SCALE GENOMIC DNA]</scope>
    <source>
        <strain evidence="2 3">PCC 7110</strain>
    </source>
</reference>
<gene>
    <name evidence="2" type="ORF">WA1_25345</name>
</gene>
<feature type="domain" description="SLH" evidence="1">
    <location>
        <begin position="426"/>
        <end position="490"/>
    </location>
</feature>
<dbReference type="Pfam" id="PF00395">
    <property type="entry name" value="SLH"/>
    <property type="match status" value="3"/>
</dbReference>
<dbReference type="EMBL" id="ANNX02000026">
    <property type="protein sequence ID" value="KYC40942.1"/>
    <property type="molecule type" value="Genomic_DNA"/>
</dbReference>